<proteinExistence type="predicted"/>
<dbReference type="Proteomes" id="UP001168877">
    <property type="component" value="Unassembled WGS sequence"/>
</dbReference>
<accession>A0AA39RJL1</accession>
<evidence type="ECO:0000256" key="1">
    <source>
        <dbReference type="ARBA" id="ARBA00022821"/>
    </source>
</evidence>
<name>A0AA39RJL1_ACESA</name>
<dbReference type="InterPro" id="IPR032675">
    <property type="entry name" value="LRR_dom_sf"/>
</dbReference>
<keyword evidence="3" id="KW-1185">Reference proteome</keyword>
<reference evidence="2" key="1">
    <citation type="journal article" date="2022" name="Plant J.">
        <title>Strategies of tolerance reflected in two North American maple genomes.</title>
        <authorList>
            <person name="McEvoy S.L."/>
            <person name="Sezen U.U."/>
            <person name="Trouern-Trend A."/>
            <person name="McMahon S.M."/>
            <person name="Schaberg P.G."/>
            <person name="Yang J."/>
            <person name="Wegrzyn J.L."/>
            <person name="Swenson N.G."/>
        </authorList>
    </citation>
    <scope>NUCLEOTIDE SEQUENCE</scope>
    <source>
        <strain evidence="2">NS2018</strain>
    </source>
</reference>
<evidence type="ECO:0000313" key="3">
    <source>
        <dbReference type="Proteomes" id="UP001168877"/>
    </source>
</evidence>
<evidence type="ECO:0000313" key="2">
    <source>
        <dbReference type="EMBL" id="KAK0574551.1"/>
    </source>
</evidence>
<dbReference type="Gene3D" id="3.80.10.10">
    <property type="entry name" value="Ribonuclease Inhibitor"/>
    <property type="match status" value="2"/>
</dbReference>
<dbReference type="PANTHER" id="PTHR36766:SF51">
    <property type="entry name" value="DISEASE RESISTANCE RPP13-LIKE PROTEIN 1"/>
    <property type="match status" value="1"/>
</dbReference>
<dbReference type="GO" id="GO:0006952">
    <property type="term" value="P:defense response"/>
    <property type="evidence" value="ECO:0007669"/>
    <property type="project" value="UniProtKB-KW"/>
</dbReference>
<protein>
    <submittedName>
        <fullName evidence="2">Uncharacterized protein</fullName>
    </submittedName>
</protein>
<reference evidence="2" key="2">
    <citation type="submission" date="2023-06" db="EMBL/GenBank/DDBJ databases">
        <authorList>
            <person name="Swenson N.G."/>
            <person name="Wegrzyn J.L."/>
            <person name="Mcevoy S.L."/>
        </authorList>
    </citation>
    <scope>NUCLEOTIDE SEQUENCE</scope>
    <source>
        <strain evidence="2">NS2018</strain>
        <tissue evidence="2">Leaf</tissue>
    </source>
</reference>
<organism evidence="2 3">
    <name type="scientific">Acer saccharum</name>
    <name type="common">Sugar maple</name>
    <dbReference type="NCBI Taxonomy" id="4024"/>
    <lineage>
        <taxon>Eukaryota</taxon>
        <taxon>Viridiplantae</taxon>
        <taxon>Streptophyta</taxon>
        <taxon>Embryophyta</taxon>
        <taxon>Tracheophyta</taxon>
        <taxon>Spermatophyta</taxon>
        <taxon>Magnoliopsida</taxon>
        <taxon>eudicotyledons</taxon>
        <taxon>Gunneridae</taxon>
        <taxon>Pentapetalae</taxon>
        <taxon>rosids</taxon>
        <taxon>malvids</taxon>
        <taxon>Sapindales</taxon>
        <taxon>Sapindaceae</taxon>
        <taxon>Hippocastanoideae</taxon>
        <taxon>Acereae</taxon>
        <taxon>Acer</taxon>
    </lineage>
</organism>
<dbReference type="AlphaFoldDB" id="A0AA39RJL1"/>
<dbReference type="SUPFAM" id="SSF52058">
    <property type="entry name" value="L domain-like"/>
    <property type="match status" value="1"/>
</dbReference>
<dbReference type="EMBL" id="JAUESC010000387">
    <property type="protein sequence ID" value="KAK0574551.1"/>
    <property type="molecule type" value="Genomic_DNA"/>
</dbReference>
<sequence>MLSPDTPVGAVIFNAKEAFNFKALKQRLEDFAKQTAELGLREHVGEKSIGLWRRFETTSLVADCVYGRVEDAKNLIKLLTKVDDRLSVIPLIELYWIPRLPQIQNLVLIECDQAILETVEDLISLEKLLLHKVLQLKHLPNELFHRLTALGDLEIGKCDELSSLFNQFGLLRDPCLKTLKIWECSLNLLWPEEEYGLPHLLESLEISDCKNLISLPEKLHSLKSLKTLKIINCPCLVALPEMDAPSNLRHLQIKGCEALQSLPKGLMHNENLSLEVLEIEGCSSLKCFTEGELPLTLQKLKISNCSNLNVLPEGLLSKNTSLESLQISGCSLTSFPVICPSPSKSFAPSSSSSNSSPRLKVLEVRDCINLESLPVGLHNFIHLDTLLISNCSILESFPVGGLPPNLATLSISRCENLQALPDGMYTNTLLQDLTIRDCTSLTLYPEGGLPPNLQSLRIIRCSNLNHPSEWDLYKLRNR</sequence>
<comment type="caution">
    <text evidence="2">The sequence shown here is derived from an EMBL/GenBank/DDBJ whole genome shotgun (WGS) entry which is preliminary data.</text>
</comment>
<keyword evidence="1" id="KW-0611">Plant defense</keyword>
<gene>
    <name evidence="2" type="ORF">LWI29_025325</name>
</gene>
<dbReference type="PANTHER" id="PTHR36766">
    <property type="entry name" value="PLANT BROAD-SPECTRUM MILDEW RESISTANCE PROTEIN RPW8"/>
    <property type="match status" value="1"/>
</dbReference>